<keyword evidence="1" id="KW-0325">Glycoprotein</keyword>
<dbReference type="Gene3D" id="2.60.40.10">
    <property type="entry name" value="Immunoglobulins"/>
    <property type="match status" value="1"/>
</dbReference>
<dbReference type="PROSITE" id="PS50835">
    <property type="entry name" value="IG_LIKE"/>
    <property type="match status" value="1"/>
</dbReference>
<sequence length="338" mass="38620">MLLLPLAFLSALRGGDSVEVQEHVLFHVIQISSFANRSWVQNLGSGWLGELQTHGWDSAQGTIIFLHSWSRGNFSNQQLTNLELLFRFYFSGITQEIQEYSSQLQFEYPFILQADVGCELYSGATLKSFFQVAYQGSDFLSLQNMSWVPAPEGENKARRICDTINQYDGIKETVHKLIRSICPQFTWGLLDAGKKYFQRQERPEAWLSSRSIYGSSLLLLVCHVSGFYPKSIWVMWMRGEQEQLNTQQGDILPNADGTWYLHVTLDVEARDAVGLACWVRHSSLGGQDLILPWGHHPSMKLILLAVLLALMLPIALALWFKKHWRRQWLSLENPALSL</sequence>
<dbReference type="InterPro" id="IPR007110">
    <property type="entry name" value="Ig-like_dom"/>
</dbReference>
<feature type="chain" id="PRO_5046177728" evidence="3">
    <location>
        <begin position="18"/>
        <end position="338"/>
    </location>
</feature>
<proteinExistence type="predicted"/>
<dbReference type="Pfam" id="PF07654">
    <property type="entry name" value="C1-set"/>
    <property type="match status" value="1"/>
</dbReference>
<keyword evidence="3" id="KW-0732">Signal</keyword>
<gene>
    <name evidence="6" type="primary">LOC103120979</name>
</gene>
<dbReference type="Pfam" id="PF16497">
    <property type="entry name" value="MHC_I_3"/>
    <property type="match status" value="1"/>
</dbReference>
<evidence type="ECO:0000256" key="2">
    <source>
        <dbReference type="SAM" id="Phobius"/>
    </source>
</evidence>
<dbReference type="CDD" id="cd21029">
    <property type="entry name" value="IgC1_CD1"/>
    <property type="match status" value="1"/>
</dbReference>
<dbReference type="InterPro" id="IPR003597">
    <property type="entry name" value="Ig_C1-set"/>
</dbReference>
<evidence type="ECO:0000313" key="6">
    <source>
        <dbReference type="RefSeq" id="XP_060053702.1"/>
    </source>
</evidence>
<dbReference type="InterPro" id="IPR036179">
    <property type="entry name" value="Ig-like_dom_sf"/>
</dbReference>
<keyword evidence="2" id="KW-0812">Transmembrane</keyword>
<dbReference type="GeneID" id="103120979"/>
<dbReference type="Gene3D" id="3.30.500.10">
    <property type="entry name" value="MHC class I-like antigen recognition-like"/>
    <property type="match status" value="1"/>
</dbReference>
<dbReference type="InterPro" id="IPR037055">
    <property type="entry name" value="MHC_I-like_Ag-recog_sf"/>
</dbReference>
<keyword evidence="2" id="KW-1133">Transmembrane helix</keyword>
<organism evidence="5 6">
    <name type="scientific">Erinaceus europaeus</name>
    <name type="common">Western European hedgehog</name>
    <dbReference type="NCBI Taxonomy" id="9365"/>
    <lineage>
        <taxon>Eukaryota</taxon>
        <taxon>Metazoa</taxon>
        <taxon>Chordata</taxon>
        <taxon>Craniata</taxon>
        <taxon>Vertebrata</taxon>
        <taxon>Euteleostomi</taxon>
        <taxon>Mammalia</taxon>
        <taxon>Eutheria</taxon>
        <taxon>Laurasiatheria</taxon>
        <taxon>Eulipotyphla</taxon>
        <taxon>Erinaceidae</taxon>
        <taxon>Erinaceinae</taxon>
        <taxon>Erinaceus</taxon>
    </lineage>
</organism>
<dbReference type="Proteomes" id="UP001652624">
    <property type="component" value="Chromosome 9"/>
</dbReference>
<feature type="transmembrane region" description="Helical" evidence="2">
    <location>
        <begin position="301"/>
        <end position="320"/>
    </location>
</feature>
<keyword evidence="2" id="KW-0472">Membrane</keyword>
<dbReference type="RefSeq" id="XP_060053702.1">
    <property type="nucleotide sequence ID" value="XM_060197719.1"/>
</dbReference>
<dbReference type="InterPro" id="IPR011161">
    <property type="entry name" value="MHC_I-like_Ag-recog"/>
</dbReference>
<dbReference type="InterPro" id="IPR050208">
    <property type="entry name" value="MHC_class-I_related"/>
</dbReference>
<evidence type="ECO:0000259" key="4">
    <source>
        <dbReference type="PROSITE" id="PS50835"/>
    </source>
</evidence>
<protein>
    <submittedName>
        <fullName evidence="6">T-cell surface glycoprotein CD1c isoform X1</fullName>
    </submittedName>
</protein>
<evidence type="ECO:0000256" key="1">
    <source>
        <dbReference type="ARBA" id="ARBA00023180"/>
    </source>
</evidence>
<feature type="domain" description="Ig-like" evidence="4">
    <location>
        <begin position="203"/>
        <end position="283"/>
    </location>
</feature>
<keyword evidence="5" id="KW-1185">Reference proteome</keyword>
<dbReference type="InterPro" id="IPR013783">
    <property type="entry name" value="Ig-like_fold"/>
</dbReference>
<dbReference type="SUPFAM" id="SSF48726">
    <property type="entry name" value="Immunoglobulin"/>
    <property type="match status" value="1"/>
</dbReference>
<dbReference type="SUPFAM" id="SSF54452">
    <property type="entry name" value="MHC antigen-recognition domain"/>
    <property type="match status" value="1"/>
</dbReference>
<accession>A0ABM3XY17</accession>
<feature type="signal peptide" evidence="3">
    <location>
        <begin position="1"/>
        <end position="17"/>
    </location>
</feature>
<name>A0ABM3XY17_ERIEU</name>
<dbReference type="SMART" id="SM00407">
    <property type="entry name" value="IGc1"/>
    <property type="match status" value="1"/>
</dbReference>
<reference evidence="6" key="1">
    <citation type="submission" date="2025-08" db="UniProtKB">
        <authorList>
            <consortium name="RefSeq"/>
        </authorList>
    </citation>
    <scope>IDENTIFICATION</scope>
</reference>
<evidence type="ECO:0000256" key="3">
    <source>
        <dbReference type="SAM" id="SignalP"/>
    </source>
</evidence>
<dbReference type="PANTHER" id="PTHR16675:SF155">
    <property type="entry name" value="T-CELL SURFACE GLYCOPROTEIN CD1C"/>
    <property type="match status" value="1"/>
</dbReference>
<dbReference type="InterPro" id="IPR011162">
    <property type="entry name" value="MHC_I/II-like_Ag-recog"/>
</dbReference>
<evidence type="ECO:0000313" key="5">
    <source>
        <dbReference type="Proteomes" id="UP001652624"/>
    </source>
</evidence>
<dbReference type="PANTHER" id="PTHR16675">
    <property type="entry name" value="MHC CLASS I-RELATED"/>
    <property type="match status" value="1"/>
</dbReference>